<dbReference type="PROSITE" id="PS50011">
    <property type="entry name" value="PROTEIN_KINASE_DOM"/>
    <property type="match status" value="1"/>
</dbReference>
<dbReference type="AlphaFoldDB" id="A0A7S3C0C7"/>
<proteinExistence type="predicted"/>
<gene>
    <name evidence="3" type="ORF">PSIN1315_LOCUS12186</name>
</gene>
<dbReference type="EMBL" id="HBHY01019037">
    <property type="protein sequence ID" value="CAE0149215.1"/>
    <property type="molecule type" value="Transcribed_RNA"/>
</dbReference>
<evidence type="ECO:0000259" key="2">
    <source>
        <dbReference type="PROSITE" id="PS50011"/>
    </source>
</evidence>
<dbReference type="InterPro" id="IPR000719">
    <property type="entry name" value="Prot_kinase_dom"/>
</dbReference>
<dbReference type="Pfam" id="PF00069">
    <property type="entry name" value="Pkinase"/>
    <property type="match status" value="1"/>
</dbReference>
<dbReference type="GO" id="GO:0004674">
    <property type="term" value="F:protein serine/threonine kinase activity"/>
    <property type="evidence" value="ECO:0007669"/>
    <property type="project" value="TreeGrafter"/>
</dbReference>
<accession>A0A7S3C0C7</accession>
<evidence type="ECO:0000313" key="3">
    <source>
        <dbReference type="EMBL" id="CAE0149215.1"/>
    </source>
</evidence>
<feature type="domain" description="Protein kinase" evidence="2">
    <location>
        <begin position="1"/>
        <end position="142"/>
    </location>
</feature>
<dbReference type="Gene3D" id="1.10.510.10">
    <property type="entry name" value="Transferase(Phosphotransferase) domain 1"/>
    <property type="match status" value="1"/>
</dbReference>
<feature type="region of interest" description="Disordered" evidence="1">
    <location>
        <begin position="1"/>
        <end position="30"/>
    </location>
</feature>
<dbReference type="PANTHER" id="PTHR44329">
    <property type="entry name" value="SERINE/THREONINE-PROTEIN KINASE TNNI3K-RELATED"/>
    <property type="match status" value="1"/>
</dbReference>
<name>A0A7S3C0C7_9VIRI</name>
<dbReference type="SUPFAM" id="SSF56112">
    <property type="entry name" value="Protein kinase-like (PK-like)"/>
    <property type="match status" value="1"/>
</dbReference>
<protein>
    <recommendedName>
        <fullName evidence="2">Protein kinase domain-containing protein</fullName>
    </recommendedName>
</protein>
<reference evidence="3" key="1">
    <citation type="submission" date="2021-01" db="EMBL/GenBank/DDBJ databases">
        <authorList>
            <person name="Corre E."/>
            <person name="Pelletier E."/>
            <person name="Niang G."/>
            <person name="Scheremetjew M."/>
            <person name="Finn R."/>
            <person name="Kale V."/>
            <person name="Holt S."/>
            <person name="Cochrane G."/>
            <person name="Meng A."/>
            <person name="Brown T."/>
            <person name="Cohen L."/>
        </authorList>
    </citation>
    <scope>NUCLEOTIDE SEQUENCE</scope>
    <source>
        <strain evidence="3">RCC927</strain>
    </source>
</reference>
<dbReference type="InterPro" id="IPR011009">
    <property type="entry name" value="Kinase-like_dom_sf"/>
</dbReference>
<evidence type="ECO:0000256" key="1">
    <source>
        <dbReference type="SAM" id="MobiDB-lite"/>
    </source>
</evidence>
<dbReference type="GO" id="GO:0005524">
    <property type="term" value="F:ATP binding"/>
    <property type="evidence" value="ECO:0007669"/>
    <property type="project" value="InterPro"/>
</dbReference>
<organism evidence="3">
    <name type="scientific">Prasinoderma singulare</name>
    <dbReference type="NCBI Taxonomy" id="676789"/>
    <lineage>
        <taxon>Eukaryota</taxon>
        <taxon>Viridiplantae</taxon>
        <taxon>Prasinodermophyta</taxon>
        <taxon>Prasinodermophyceae</taxon>
        <taxon>Prasinodermales</taxon>
        <taxon>Prasinodermaceae</taxon>
        <taxon>Prasinoderma</taxon>
    </lineage>
</organism>
<sequence>MARAVRQVRANCAKGPPSVSASHQSDESRIPSPFPLATGYIAPELLRGDNFTQAVDLWSFGMVLFETWTRRAPYESEMRAGNAMQVMANVMLHGTHPTLPAAEDPVDDAIHALYSDCCQLEPKARPTFEAVLERLEEAARMLAAQGSERGLGNLRTKDSAR</sequence>
<dbReference type="InterPro" id="IPR051681">
    <property type="entry name" value="Ser/Thr_Kinases-Pseudokinases"/>
</dbReference>